<keyword evidence="2" id="KW-1185">Reference proteome</keyword>
<evidence type="ECO:0000313" key="2">
    <source>
        <dbReference type="Proteomes" id="UP000031518"/>
    </source>
</evidence>
<protein>
    <recommendedName>
        <fullName evidence="3">Transposase, Mutator family</fullName>
    </recommendedName>
</protein>
<organism evidence="1 2">
    <name type="scientific">Pyrinomonas methylaliphatogenes</name>
    <dbReference type="NCBI Taxonomy" id="454194"/>
    <lineage>
        <taxon>Bacteria</taxon>
        <taxon>Pseudomonadati</taxon>
        <taxon>Acidobacteriota</taxon>
        <taxon>Blastocatellia</taxon>
        <taxon>Blastocatellales</taxon>
        <taxon>Pyrinomonadaceae</taxon>
        <taxon>Pyrinomonas</taxon>
    </lineage>
</organism>
<gene>
    <name evidence="1" type="ORF">PYK22_01419</name>
</gene>
<dbReference type="Proteomes" id="UP000031518">
    <property type="component" value="Unassembled WGS sequence"/>
</dbReference>
<proteinExistence type="predicted"/>
<name>A0A0B6WZ28_9BACT</name>
<reference evidence="1 2" key="2">
    <citation type="submission" date="2015-01" db="EMBL/GenBank/DDBJ databases">
        <title>Complete genome sequence of Pyrinomonas methylaliphatogenes type strain K22T.</title>
        <authorList>
            <person name="Lee K.C.Y."/>
            <person name="Power J.F."/>
            <person name="Dunfield P.F."/>
            <person name="Morgan X.C."/>
            <person name="Huttenhower C."/>
            <person name="Stott M.B."/>
        </authorList>
    </citation>
    <scope>NUCLEOTIDE SEQUENCE [LARGE SCALE GENOMIC DNA]</scope>
    <source>
        <strain evidence="1 2">K22</strain>
    </source>
</reference>
<evidence type="ECO:0000313" key="1">
    <source>
        <dbReference type="EMBL" id="CDM65420.1"/>
    </source>
</evidence>
<evidence type="ECO:0008006" key="3">
    <source>
        <dbReference type="Google" id="ProtNLM"/>
    </source>
</evidence>
<sequence length="54" mass="5988">MAQFQIPLNDDLLHGLFQGDGGVARLLEAVQVTEQLQAAPYERTEQRQGYRSGA</sequence>
<accession>A0A0B6WZ28</accession>
<dbReference type="AlphaFoldDB" id="A0A0B6WZ28"/>
<dbReference type="EMBL" id="CBXV010000004">
    <property type="protein sequence ID" value="CDM65420.1"/>
    <property type="molecule type" value="Genomic_DNA"/>
</dbReference>
<reference evidence="1 2" key="1">
    <citation type="submission" date="2013-12" db="EMBL/GenBank/DDBJ databases">
        <authorList>
            <person name="Stott M."/>
        </authorList>
    </citation>
    <scope>NUCLEOTIDE SEQUENCE [LARGE SCALE GENOMIC DNA]</scope>
    <source>
        <strain evidence="1 2">K22</strain>
    </source>
</reference>